<comment type="caution">
    <text evidence="5">The sequence shown here is derived from an EMBL/GenBank/DDBJ whole genome shotgun (WGS) entry which is preliminary data.</text>
</comment>
<evidence type="ECO:0000313" key="5">
    <source>
        <dbReference type="EMBL" id="KAJ1904576.1"/>
    </source>
</evidence>
<dbReference type="EMBL" id="JANBPT010001908">
    <property type="protein sequence ID" value="KAJ1904576.1"/>
    <property type="molecule type" value="Genomic_DNA"/>
</dbReference>
<name>A0A9W7ZNP9_9FUNG</name>
<organism evidence="5 6">
    <name type="scientific">Tieghemiomyces parasiticus</name>
    <dbReference type="NCBI Taxonomy" id="78921"/>
    <lineage>
        <taxon>Eukaryota</taxon>
        <taxon>Fungi</taxon>
        <taxon>Fungi incertae sedis</taxon>
        <taxon>Zoopagomycota</taxon>
        <taxon>Kickxellomycotina</taxon>
        <taxon>Dimargaritomycetes</taxon>
        <taxon>Dimargaritales</taxon>
        <taxon>Dimargaritaceae</taxon>
        <taxon>Tieghemiomyces</taxon>
    </lineage>
</organism>
<keyword evidence="6" id="KW-1185">Reference proteome</keyword>
<feature type="region of interest" description="Disordered" evidence="2">
    <location>
        <begin position="49"/>
        <end position="83"/>
    </location>
</feature>
<keyword evidence="1" id="KW-0863">Zinc-finger</keyword>
<dbReference type="GO" id="GO:0003676">
    <property type="term" value="F:nucleic acid binding"/>
    <property type="evidence" value="ECO:0007669"/>
    <property type="project" value="InterPro"/>
</dbReference>
<protein>
    <recommendedName>
        <fullName evidence="4">CCHC-type domain-containing protein</fullName>
    </recommendedName>
</protein>
<evidence type="ECO:0000259" key="4">
    <source>
        <dbReference type="PROSITE" id="PS50158"/>
    </source>
</evidence>
<feature type="chain" id="PRO_5040849928" description="CCHC-type domain-containing protein" evidence="3">
    <location>
        <begin position="29"/>
        <end position="83"/>
    </location>
</feature>
<evidence type="ECO:0000256" key="3">
    <source>
        <dbReference type="SAM" id="SignalP"/>
    </source>
</evidence>
<keyword evidence="1" id="KW-0862">Zinc</keyword>
<feature type="non-terminal residue" evidence="5">
    <location>
        <position position="1"/>
    </location>
</feature>
<evidence type="ECO:0000256" key="1">
    <source>
        <dbReference type="PROSITE-ProRule" id="PRU00047"/>
    </source>
</evidence>
<dbReference type="PROSITE" id="PS50158">
    <property type="entry name" value="ZF_CCHC"/>
    <property type="match status" value="1"/>
</dbReference>
<keyword evidence="1" id="KW-0479">Metal-binding</keyword>
<feature type="domain" description="CCHC-type" evidence="4">
    <location>
        <begin position="68"/>
        <end position="81"/>
    </location>
</feature>
<gene>
    <name evidence="5" type="ORF">IWQ60_012428</name>
</gene>
<dbReference type="InterPro" id="IPR001878">
    <property type="entry name" value="Znf_CCHC"/>
</dbReference>
<accession>A0A9W7ZNP9</accession>
<keyword evidence="3" id="KW-0732">Signal</keyword>
<dbReference type="Proteomes" id="UP001150569">
    <property type="component" value="Unassembled WGS sequence"/>
</dbReference>
<evidence type="ECO:0000313" key="6">
    <source>
        <dbReference type="Proteomes" id="UP001150569"/>
    </source>
</evidence>
<evidence type="ECO:0000256" key="2">
    <source>
        <dbReference type="SAM" id="MobiDB-lite"/>
    </source>
</evidence>
<feature type="signal peptide" evidence="3">
    <location>
        <begin position="1"/>
        <end position="28"/>
    </location>
</feature>
<dbReference type="GO" id="GO:0008270">
    <property type="term" value="F:zinc ion binding"/>
    <property type="evidence" value="ECO:0007669"/>
    <property type="project" value="UniProtKB-KW"/>
</dbReference>
<dbReference type="AlphaFoldDB" id="A0A9W7ZNP9"/>
<sequence>PAKMKLTLTQSLPVLSLVAALMSQVTVAQPLSTSGALAAEAGTQIDQQLYRRMNGPSAPPSPIPGKFCSSCGGSGHTADECLR</sequence>
<reference evidence="5" key="1">
    <citation type="submission" date="2022-07" db="EMBL/GenBank/DDBJ databases">
        <title>Phylogenomic reconstructions and comparative analyses of Kickxellomycotina fungi.</title>
        <authorList>
            <person name="Reynolds N.K."/>
            <person name="Stajich J.E."/>
            <person name="Barry K."/>
            <person name="Grigoriev I.V."/>
            <person name="Crous P."/>
            <person name="Smith M.E."/>
        </authorList>
    </citation>
    <scope>NUCLEOTIDE SEQUENCE</scope>
    <source>
        <strain evidence="5">RSA 861</strain>
    </source>
</reference>
<proteinExistence type="predicted"/>